<dbReference type="InterPro" id="IPR003737">
    <property type="entry name" value="GlcNAc_PI_deacetylase-related"/>
</dbReference>
<accession>A0A0K2GCT7</accession>
<sequence>MLPAPLSNLLVLSPHCDDAVLACGEMLEAHPGSVVATVFAGCPPAGAPLTEWDRAAGFQAGDDVMGARRAEDLAALSLLGATPQWLDFLDDQYPSSHADADVRRALDGLIRARQPAALVVPLGLFHRDHRTVHEAAMEVALDHRDRTWVLYEDVNYRRIPGLTAQRLHSLEAKGAAITPVSFPVRSPSPRKMQAVQCYRSQLRALLSHGRPGYADAFAAERYWRVAWNR</sequence>
<name>A0A0K2GCT7_NITMO</name>
<keyword evidence="2" id="KW-1185">Reference proteome</keyword>
<dbReference type="InterPro" id="IPR024078">
    <property type="entry name" value="LmbE-like_dom_sf"/>
</dbReference>
<evidence type="ECO:0000313" key="1">
    <source>
        <dbReference type="EMBL" id="ALA58763.1"/>
    </source>
</evidence>
<organism evidence="1 2">
    <name type="scientific">Nitrospira moscoviensis</name>
    <dbReference type="NCBI Taxonomy" id="42253"/>
    <lineage>
        <taxon>Bacteria</taxon>
        <taxon>Pseudomonadati</taxon>
        <taxon>Nitrospirota</taxon>
        <taxon>Nitrospiria</taxon>
        <taxon>Nitrospirales</taxon>
        <taxon>Nitrospiraceae</taxon>
        <taxon>Nitrospira</taxon>
    </lineage>
</organism>
<dbReference type="RefSeq" id="WP_053379878.1">
    <property type="nucleotide sequence ID" value="NZ_CP011801.1"/>
</dbReference>
<dbReference type="KEGG" id="nmv:NITMOv2_2348"/>
<evidence type="ECO:0008006" key="3">
    <source>
        <dbReference type="Google" id="ProtNLM"/>
    </source>
</evidence>
<dbReference type="SUPFAM" id="SSF102588">
    <property type="entry name" value="LmbE-like"/>
    <property type="match status" value="1"/>
</dbReference>
<dbReference type="EMBL" id="CP011801">
    <property type="protein sequence ID" value="ALA58763.1"/>
    <property type="molecule type" value="Genomic_DNA"/>
</dbReference>
<evidence type="ECO:0000313" key="2">
    <source>
        <dbReference type="Proteomes" id="UP000069205"/>
    </source>
</evidence>
<dbReference type="PATRIC" id="fig|42253.5.peg.2313"/>
<protein>
    <recommendedName>
        <fullName evidence="3">LmbE-like protein</fullName>
    </recommendedName>
</protein>
<dbReference type="Pfam" id="PF02585">
    <property type="entry name" value="PIG-L"/>
    <property type="match status" value="1"/>
</dbReference>
<gene>
    <name evidence="1" type="ORF">NITMOv2_2348</name>
</gene>
<dbReference type="OrthoDB" id="116799at2"/>
<dbReference type="Gene3D" id="3.40.50.10320">
    <property type="entry name" value="LmbE-like"/>
    <property type="match status" value="1"/>
</dbReference>
<proteinExistence type="predicted"/>
<dbReference type="STRING" id="42253.NITMOv2_2348"/>
<dbReference type="Proteomes" id="UP000069205">
    <property type="component" value="Chromosome"/>
</dbReference>
<reference evidence="1 2" key="1">
    <citation type="journal article" date="2015" name="Proc. Natl. Acad. Sci. U.S.A.">
        <title>Expanded metabolic versatility of ubiquitous nitrite-oxidizing bacteria from the genus Nitrospira.</title>
        <authorList>
            <person name="Koch H."/>
            <person name="Lucker S."/>
            <person name="Albertsen M."/>
            <person name="Kitzinger K."/>
            <person name="Herbold C."/>
            <person name="Spieck E."/>
            <person name="Nielsen P.H."/>
            <person name="Wagner M."/>
            <person name="Daims H."/>
        </authorList>
    </citation>
    <scope>NUCLEOTIDE SEQUENCE [LARGE SCALE GENOMIC DNA]</scope>
    <source>
        <strain evidence="1 2">NSP M-1</strain>
    </source>
</reference>
<dbReference type="AlphaFoldDB" id="A0A0K2GCT7"/>